<dbReference type="GO" id="GO:0020037">
    <property type="term" value="F:heme binding"/>
    <property type="evidence" value="ECO:0007669"/>
    <property type="project" value="InterPro"/>
</dbReference>
<name>D4QC40_ASPOZ</name>
<comment type="similarity">
    <text evidence="2 9">Belongs to the cytochrome P450 family.</text>
</comment>
<dbReference type="InterPro" id="IPR050121">
    <property type="entry name" value="Cytochrome_P450_monoxygenase"/>
</dbReference>
<protein>
    <submittedName>
        <fullName evidence="11">Cytochrome P450 monooxygenase</fullName>
    </submittedName>
</protein>
<dbReference type="PANTHER" id="PTHR24305:SF210">
    <property type="entry name" value="CYTOCHROME P450 MONOOXYGENASE ASQL-RELATED"/>
    <property type="match status" value="1"/>
</dbReference>
<dbReference type="PROSITE" id="PS00086">
    <property type="entry name" value="CYTOCHROME_P450"/>
    <property type="match status" value="1"/>
</dbReference>
<dbReference type="Gene3D" id="1.10.630.10">
    <property type="entry name" value="Cytochrome P450"/>
    <property type="match status" value="1"/>
</dbReference>
<evidence type="ECO:0000256" key="2">
    <source>
        <dbReference type="ARBA" id="ARBA00010617"/>
    </source>
</evidence>
<dbReference type="SUPFAM" id="SSF48264">
    <property type="entry name" value="Cytochrome P450"/>
    <property type="match status" value="1"/>
</dbReference>
<evidence type="ECO:0000256" key="9">
    <source>
        <dbReference type="RuleBase" id="RU000461"/>
    </source>
</evidence>
<keyword evidence="5 9" id="KW-0560">Oxidoreductase</keyword>
<evidence type="ECO:0000256" key="4">
    <source>
        <dbReference type="ARBA" id="ARBA00022723"/>
    </source>
</evidence>
<evidence type="ECO:0000256" key="8">
    <source>
        <dbReference type="PIRSR" id="PIRSR602401-1"/>
    </source>
</evidence>
<dbReference type="PRINTS" id="PR00463">
    <property type="entry name" value="EP450I"/>
</dbReference>
<dbReference type="GO" id="GO:0004497">
    <property type="term" value="F:monooxygenase activity"/>
    <property type="evidence" value="ECO:0007669"/>
    <property type="project" value="UniProtKB-KW"/>
</dbReference>
<dbReference type="PANTHER" id="PTHR24305">
    <property type="entry name" value="CYTOCHROME P450"/>
    <property type="match status" value="1"/>
</dbReference>
<dbReference type="CDD" id="cd11058">
    <property type="entry name" value="CYP60B-like"/>
    <property type="match status" value="1"/>
</dbReference>
<keyword evidence="10" id="KW-1133">Transmembrane helix</keyword>
<proteinExistence type="evidence at transcript level"/>
<feature type="binding site" description="axial binding residue" evidence="8">
    <location>
        <position position="447"/>
    </location>
    <ligand>
        <name>heme</name>
        <dbReference type="ChEBI" id="CHEBI:30413"/>
    </ligand>
    <ligandPart>
        <name>Fe</name>
        <dbReference type="ChEBI" id="CHEBI:18248"/>
    </ligandPart>
</feature>
<evidence type="ECO:0000256" key="5">
    <source>
        <dbReference type="ARBA" id="ARBA00023002"/>
    </source>
</evidence>
<dbReference type="EMBL" id="AB514711">
    <property type="protein sequence ID" value="BAJ04388.1"/>
    <property type="molecule type" value="mRNA"/>
</dbReference>
<keyword evidence="10" id="KW-0472">Membrane</keyword>
<organism evidence="11">
    <name type="scientific">Aspergillus oryzae</name>
    <name type="common">Yellow koji mold</name>
    <dbReference type="NCBI Taxonomy" id="5062"/>
    <lineage>
        <taxon>Eukaryota</taxon>
        <taxon>Fungi</taxon>
        <taxon>Dikarya</taxon>
        <taxon>Ascomycota</taxon>
        <taxon>Pezizomycotina</taxon>
        <taxon>Eurotiomycetes</taxon>
        <taxon>Eurotiomycetidae</taxon>
        <taxon>Eurotiales</taxon>
        <taxon>Aspergillaceae</taxon>
        <taxon>Aspergillus</taxon>
        <taxon>Aspergillus subgen. Circumdati</taxon>
    </lineage>
</organism>
<comment type="cofactor">
    <cofactor evidence="1 8">
        <name>heme</name>
        <dbReference type="ChEBI" id="CHEBI:30413"/>
    </cofactor>
</comment>
<keyword evidence="10" id="KW-0812">Transmembrane</keyword>
<keyword evidence="7 9" id="KW-0503">Monooxygenase</keyword>
<dbReference type="Pfam" id="PF00067">
    <property type="entry name" value="p450"/>
    <property type="match status" value="1"/>
</dbReference>
<dbReference type="InterPro" id="IPR002401">
    <property type="entry name" value="Cyt_P450_E_grp-I"/>
</dbReference>
<dbReference type="InterPro" id="IPR017972">
    <property type="entry name" value="Cyt_P450_CS"/>
</dbReference>
<evidence type="ECO:0000313" key="11">
    <source>
        <dbReference type="EMBL" id="BAJ04388.1"/>
    </source>
</evidence>
<reference evidence="11" key="1">
    <citation type="journal article" date="2010" name="Arch. Microbiol.">
        <title>Molecular characterization and isolation of cytochrome P450 genes from the filamentous fungus Aspergillus oryzae.</title>
        <authorList>
            <person name="Nazmul Hussain Nazir K.H."/>
            <person name="Ichinose H."/>
            <person name="Wariishi H."/>
        </authorList>
    </citation>
    <scope>NUCLEOTIDE SEQUENCE</scope>
    <source>
        <strain evidence="11">RIB40</strain>
    </source>
</reference>
<feature type="transmembrane region" description="Helical" evidence="10">
    <location>
        <begin position="12"/>
        <end position="29"/>
    </location>
</feature>
<dbReference type="InterPro" id="IPR001128">
    <property type="entry name" value="Cyt_P450"/>
</dbReference>
<dbReference type="VEuPathDB" id="FungiDB:AO090026000575"/>
<dbReference type="PRINTS" id="PR00385">
    <property type="entry name" value="P450"/>
</dbReference>
<keyword evidence="4 8" id="KW-0479">Metal-binding</keyword>
<accession>D4QC40</accession>
<evidence type="ECO:0000256" key="6">
    <source>
        <dbReference type="ARBA" id="ARBA00023004"/>
    </source>
</evidence>
<dbReference type="InterPro" id="IPR036396">
    <property type="entry name" value="Cyt_P450_sf"/>
</dbReference>
<sequence length="507" mass="58004">MTTSVLGSTHATMHSWLAILTLPIAWGLWRMVYRLWLHPLSGYPGPRLAAVSNLPYFAWTCTGNLHLRLQELHKVYGDVIRIRPNALTYRTPEAWTDIYGHRKPGTLPFSKDPEFFMPAQAGSSHMINANEKDHTRQKRLLNHAFSERSLRQQEHLIMGYIDLFIQRLRGQARMGAETVNMEEWLNFLTFDIIGDLAFGEPFGCLQNSEYHPWVATIFKSIKTGAILRALNIYPILLGFIRRFLPKSLVQKRIAHYQMSKDRVTRRLQTETSRPDFISYILKYNDDRGMSTPEIEMNAALLIQAGSETTATVLAACLYFLQKNAACHRRLVQDIRSAFTQETDINFLSAAQLPYMNGVIEESLRLFPPAPGIGPRVVPKGGARICGRYVPGGVSVSVGHYSTFRSARNFTRPNEFLPQRWLDRDAESEFASDQTMALQPFSYGPRACIGRNLAYAEMRTILAKILWHFDVQLDERSADWANSKSYIVWEKGPLWLKLHPRNVPQETD</sequence>
<evidence type="ECO:0000256" key="10">
    <source>
        <dbReference type="SAM" id="Phobius"/>
    </source>
</evidence>
<keyword evidence="3 8" id="KW-0349">Heme</keyword>
<gene>
    <name evidence="11" type="primary">CYP65AG1</name>
</gene>
<dbReference type="GO" id="GO:0005506">
    <property type="term" value="F:iron ion binding"/>
    <property type="evidence" value="ECO:0007669"/>
    <property type="project" value="InterPro"/>
</dbReference>
<evidence type="ECO:0000256" key="1">
    <source>
        <dbReference type="ARBA" id="ARBA00001971"/>
    </source>
</evidence>
<keyword evidence="6 8" id="KW-0408">Iron</keyword>
<dbReference type="GO" id="GO:0016705">
    <property type="term" value="F:oxidoreductase activity, acting on paired donors, with incorporation or reduction of molecular oxygen"/>
    <property type="evidence" value="ECO:0007669"/>
    <property type="project" value="InterPro"/>
</dbReference>
<evidence type="ECO:0000256" key="7">
    <source>
        <dbReference type="ARBA" id="ARBA00023033"/>
    </source>
</evidence>
<dbReference type="GO" id="GO:0045122">
    <property type="term" value="P:aflatoxin biosynthetic process"/>
    <property type="evidence" value="ECO:0007669"/>
    <property type="project" value="UniProtKB-ARBA"/>
</dbReference>
<dbReference type="AlphaFoldDB" id="D4QC40"/>
<dbReference type="FunFam" id="1.10.630.10:FF:000047">
    <property type="entry name" value="Cytochrome P450 monooxygenase"/>
    <property type="match status" value="1"/>
</dbReference>
<evidence type="ECO:0000256" key="3">
    <source>
        <dbReference type="ARBA" id="ARBA00022617"/>
    </source>
</evidence>